<organism evidence="1 2">
    <name type="scientific">Pseudoalteromonas phenolica</name>
    <dbReference type="NCBI Taxonomy" id="161398"/>
    <lineage>
        <taxon>Bacteria</taxon>
        <taxon>Pseudomonadati</taxon>
        <taxon>Pseudomonadota</taxon>
        <taxon>Gammaproteobacteria</taxon>
        <taxon>Alteromonadales</taxon>
        <taxon>Pseudoalteromonadaceae</taxon>
        <taxon>Pseudoalteromonas</taxon>
    </lineage>
</organism>
<reference evidence="1 2" key="1">
    <citation type="submission" date="2018-01" db="EMBL/GenBank/DDBJ databases">
        <title>Co-occurrence of chitin degradation, pigmentation and bioactivity in marine Pseudoalteromonas.</title>
        <authorList>
            <person name="Paulsen S."/>
            <person name="Gram L."/>
            <person name="Machado H."/>
        </authorList>
    </citation>
    <scope>NUCLEOTIDE SEQUENCE [LARGE SCALE GENOMIC DNA]</scope>
    <source>
        <strain evidence="1 2">S3898</strain>
    </source>
</reference>
<accession>A0A4Q7IPD1</accession>
<name>A0A4Q7IPD1_9GAMM</name>
<dbReference type="RefSeq" id="WP_130255316.1">
    <property type="nucleotide sequence ID" value="NZ_PPSX01000029.1"/>
</dbReference>
<proteinExistence type="predicted"/>
<dbReference type="AlphaFoldDB" id="A0A4Q7IPD1"/>
<dbReference type="Proteomes" id="UP000291338">
    <property type="component" value="Unassembled WGS sequence"/>
</dbReference>
<sequence length="154" mass="17522">MDESDRKFAESVMNRLMKGSSVNGLRFFTPQLLLDGPKDIAQEAYINLSSEWDIFDSLPEEFPVECEELTQEQEEIKLHQLRGEEVKEIQILSPHPHLVVHFESGKLLYMNGEDQDYEPWQAGLTSHGENSDTWLVVACPGGGMAVWCPEGRLE</sequence>
<comment type="caution">
    <text evidence="1">The sequence shown here is derived from an EMBL/GenBank/DDBJ whole genome shotgun (WGS) entry which is preliminary data.</text>
</comment>
<dbReference type="EMBL" id="PPSX01000029">
    <property type="protein sequence ID" value="RZQ53419.1"/>
    <property type="molecule type" value="Genomic_DNA"/>
</dbReference>
<protein>
    <submittedName>
        <fullName evidence="1">Uncharacterized protein</fullName>
    </submittedName>
</protein>
<evidence type="ECO:0000313" key="1">
    <source>
        <dbReference type="EMBL" id="RZQ53419.1"/>
    </source>
</evidence>
<evidence type="ECO:0000313" key="2">
    <source>
        <dbReference type="Proteomes" id="UP000291338"/>
    </source>
</evidence>
<gene>
    <name evidence="1" type="ORF">C1E23_09445</name>
</gene>